<dbReference type="Pfam" id="PF04970">
    <property type="entry name" value="LRAT"/>
    <property type="match status" value="1"/>
</dbReference>
<name>A0A7D9IAC2_PARCT</name>
<dbReference type="InterPro" id="IPR051496">
    <property type="entry name" value="H-rev107_PLA/AT"/>
</dbReference>
<keyword evidence="4" id="KW-0443">Lipid metabolism</keyword>
<sequence length="178" mass="20222">MEYDLVRVNVCECLPPGTQIAVKGLLKNLDPRLKYLYPVVSPDGYYYHHGVHLSSCEVIHFSAEENKADAKPRKCDINEFRSRGEDRGALYKVVYKNKERVLPLNQTVAKAEEVINQPDKWPKYHILDNNCESFACWLKTGQKKSVQASNAISYAIPTVACVGLMVVLVAILYIQYSR</sequence>
<evidence type="ECO:0000313" key="5">
    <source>
        <dbReference type="EMBL" id="CAB4005507.1"/>
    </source>
</evidence>
<dbReference type="GO" id="GO:0005737">
    <property type="term" value="C:cytoplasm"/>
    <property type="evidence" value="ECO:0007669"/>
    <property type="project" value="TreeGrafter"/>
</dbReference>
<evidence type="ECO:0000256" key="1">
    <source>
        <dbReference type="ARBA" id="ARBA00007824"/>
    </source>
</evidence>
<protein>
    <submittedName>
        <fullName evidence="5">Uncharacterized protein</fullName>
    </submittedName>
</protein>
<dbReference type="PANTHER" id="PTHR13943">
    <property type="entry name" value="HRAS-LIKE SUPPRESSOR - RELATED"/>
    <property type="match status" value="1"/>
</dbReference>
<evidence type="ECO:0000256" key="3">
    <source>
        <dbReference type="ARBA" id="ARBA00022801"/>
    </source>
</evidence>
<comment type="caution">
    <text evidence="5">The sequence shown here is derived from an EMBL/GenBank/DDBJ whole genome shotgun (WGS) entry which is preliminary data.</text>
</comment>
<dbReference type="InterPro" id="IPR007053">
    <property type="entry name" value="LRAT_dom"/>
</dbReference>
<evidence type="ECO:0000256" key="4">
    <source>
        <dbReference type="ARBA" id="ARBA00023098"/>
    </source>
</evidence>
<keyword evidence="2" id="KW-0808">Transferase</keyword>
<dbReference type="GO" id="GO:0016410">
    <property type="term" value="F:N-acyltransferase activity"/>
    <property type="evidence" value="ECO:0007669"/>
    <property type="project" value="TreeGrafter"/>
</dbReference>
<keyword evidence="6" id="KW-1185">Reference proteome</keyword>
<dbReference type="GO" id="GO:0070292">
    <property type="term" value="P:N-acylphosphatidylethanolamine metabolic process"/>
    <property type="evidence" value="ECO:0007669"/>
    <property type="project" value="TreeGrafter"/>
</dbReference>
<organism evidence="5 6">
    <name type="scientific">Paramuricea clavata</name>
    <name type="common">Red gorgonian</name>
    <name type="synonym">Violescent sea-whip</name>
    <dbReference type="NCBI Taxonomy" id="317549"/>
    <lineage>
        <taxon>Eukaryota</taxon>
        <taxon>Metazoa</taxon>
        <taxon>Cnidaria</taxon>
        <taxon>Anthozoa</taxon>
        <taxon>Octocorallia</taxon>
        <taxon>Malacalcyonacea</taxon>
        <taxon>Plexauridae</taxon>
        <taxon>Paramuricea</taxon>
    </lineage>
</organism>
<evidence type="ECO:0000256" key="2">
    <source>
        <dbReference type="ARBA" id="ARBA00022679"/>
    </source>
</evidence>
<dbReference type="Gene3D" id="3.90.1720.10">
    <property type="entry name" value="endopeptidase domain like (from Nostoc punctiforme)"/>
    <property type="match status" value="1"/>
</dbReference>
<proteinExistence type="inferred from homology"/>
<dbReference type="PANTHER" id="PTHR13943:SF77">
    <property type="entry name" value="LRAT DOMAIN-CONTAINING PROTEIN"/>
    <property type="match status" value="1"/>
</dbReference>
<gene>
    <name evidence="5" type="ORF">PACLA_8A061312</name>
</gene>
<comment type="similarity">
    <text evidence="1">Belongs to the H-rev107 family.</text>
</comment>
<reference evidence="5" key="1">
    <citation type="submission" date="2020-04" db="EMBL/GenBank/DDBJ databases">
        <authorList>
            <person name="Alioto T."/>
            <person name="Alioto T."/>
            <person name="Gomez Garrido J."/>
        </authorList>
    </citation>
    <scope>NUCLEOTIDE SEQUENCE</scope>
    <source>
        <strain evidence="5">A484AB</strain>
    </source>
</reference>
<dbReference type="Proteomes" id="UP001152795">
    <property type="component" value="Unassembled WGS sequence"/>
</dbReference>
<dbReference type="OrthoDB" id="5976215at2759"/>
<accession>A0A7D9IAC2</accession>
<dbReference type="AlphaFoldDB" id="A0A7D9IAC2"/>
<dbReference type="EMBL" id="CACRXK020005222">
    <property type="protein sequence ID" value="CAB4005507.1"/>
    <property type="molecule type" value="Genomic_DNA"/>
</dbReference>
<keyword evidence="3" id="KW-0378">Hydrolase</keyword>
<dbReference type="GO" id="GO:0008970">
    <property type="term" value="F:phospholipase A1 activity"/>
    <property type="evidence" value="ECO:0007669"/>
    <property type="project" value="TreeGrafter"/>
</dbReference>
<dbReference type="PROSITE" id="PS51934">
    <property type="entry name" value="LRAT"/>
    <property type="match status" value="1"/>
</dbReference>
<evidence type="ECO:0000313" key="6">
    <source>
        <dbReference type="Proteomes" id="UP001152795"/>
    </source>
</evidence>
<dbReference type="GO" id="GO:0004623">
    <property type="term" value="F:phospholipase A2 activity"/>
    <property type="evidence" value="ECO:0007669"/>
    <property type="project" value="TreeGrafter"/>
</dbReference>